<dbReference type="Gene3D" id="3.40.50.2000">
    <property type="entry name" value="Glycogen Phosphorylase B"/>
    <property type="match status" value="2"/>
</dbReference>
<dbReference type="Proteomes" id="UP000184052">
    <property type="component" value="Unassembled WGS sequence"/>
</dbReference>
<dbReference type="Pfam" id="PF00534">
    <property type="entry name" value="Glycos_transf_1"/>
    <property type="match status" value="1"/>
</dbReference>
<reference evidence="2 3" key="1">
    <citation type="submission" date="2016-11" db="EMBL/GenBank/DDBJ databases">
        <authorList>
            <person name="Jaros S."/>
            <person name="Januszkiewicz K."/>
            <person name="Wedrychowicz H."/>
        </authorList>
    </citation>
    <scope>NUCLEOTIDE SEQUENCE [LARGE SCALE GENOMIC DNA]</scope>
    <source>
        <strain evidence="2 3">DSM 17477</strain>
    </source>
</reference>
<feature type="domain" description="Glycosyl transferase family 1" evidence="1">
    <location>
        <begin position="241"/>
        <end position="382"/>
    </location>
</feature>
<gene>
    <name evidence="2" type="ORF">SAMN02745751_03212</name>
</gene>
<proteinExistence type="predicted"/>
<evidence type="ECO:0000259" key="1">
    <source>
        <dbReference type="Pfam" id="PF00534"/>
    </source>
</evidence>
<accession>A0A1M6LM44</accession>
<name>A0A1M6LM44_9FIRM</name>
<keyword evidence="3" id="KW-1185">Reference proteome</keyword>
<dbReference type="InterPro" id="IPR001296">
    <property type="entry name" value="Glyco_trans_1"/>
</dbReference>
<dbReference type="InterPro" id="IPR050194">
    <property type="entry name" value="Glycosyltransferase_grp1"/>
</dbReference>
<dbReference type="CDD" id="cd03801">
    <property type="entry name" value="GT4_PimA-like"/>
    <property type="match status" value="1"/>
</dbReference>
<dbReference type="SUPFAM" id="SSF53756">
    <property type="entry name" value="UDP-Glycosyltransferase/glycogen phosphorylase"/>
    <property type="match status" value="1"/>
</dbReference>
<dbReference type="OrthoDB" id="9808590at2"/>
<sequence length="418" mass="47845">MDINISFKRGVWSFMKILVLTSIYPQLDDEKNIGVTPVVQYFSEEWVKQGHEVLVVHNSSRYPKILYLLPDSVLKKINSKLGIVIPNYSQSKELNSTINGVKCFRLPLLKIIPKKMFSERQIQKQLIKIEKLLDNERFKPDLILGHWENPQIQLISKLKEIFNARTGLVFHALVYINQRRYTDLITNMIKNIDVLGARSNAIACEVKKLSQNAVEPFICYSGISDRYFHDVDDFFDLIGKKVKNSYIYVGRLIKRKNIDSLIMALGSVYENNRFSLNVVGDGAEKYNLQMICEKNELSDRISFLGYKKRNDVIGLLCKSEIFVMISDNETFGLVYIEAMSQGCIVIASKNGGMDGIIVHGFNGFLCEQGNKNELASIITMIRNMSSHEKNEIVLNALKTSRKFSDSNVAKKYLENVLR</sequence>
<evidence type="ECO:0000313" key="3">
    <source>
        <dbReference type="Proteomes" id="UP000184052"/>
    </source>
</evidence>
<dbReference type="PANTHER" id="PTHR45947:SF3">
    <property type="entry name" value="SULFOQUINOVOSYL TRANSFERASE SQD2"/>
    <property type="match status" value="1"/>
</dbReference>
<dbReference type="STRING" id="1121476.SAMN02745751_03212"/>
<dbReference type="PANTHER" id="PTHR45947">
    <property type="entry name" value="SULFOQUINOVOSYL TRANSFERASE SQD2"/>
    <property type="match status" value="1"/>
</dbReference>
<dbReference type="GO" id="GO:0016757">
    <property type="term" value="F:glycosyltransferase activity"/>
    <property type="evidence" value="ECO:0007669"/>
    <property type="project" value="InterPro"/>
</dbReference>
<keyword evidence="2" id="KW-0808">Transferase</keyword>
<dbReference type="AlphaFoldDB" id="A0A1M6LM44"/>
<evidence type="ECO:0000313" key="2">
    <source>
        <dbReference type="EMBL" id="SHJ72267.1"/>
    </source>
</evidence>
<organism evidence="2 3">
    <name type="scientific">Dethiosulfatibacter aminovorans DSM 17477</name>
    <dbReference type="NCBI Taxonomy" id="1121476"/>
    <lineage>
        <taxon>Bacteria</taxon>
        <taxon>Bacillati</taxon>
        <taxon>Bacillota</taxon>
        <taxon>Tissierellia</taxon>
        <taxon>Dethiosulfatibacter</taxon>
    </lineage>
</organism>
<dbReference type="EMBL" id="FQZL01000033">
    <property type="protein sequence ID" value="SHJ72267.1"/>
    <property type="molecule type" value="Genomic_DNA"/>
</dbReference>
<protein>
    <submittedName>
        <fullName evidence="2">Glycosyl transferases group 1</fullName>
    </submittedName>
</protein>